<keyword evidence="4" id="KW-1185">Reference proteome</keyword>
<comment type="similarity">
    <text evidence="1 2">Belongs to the SF3B5 family.</text>
</comment>
<dbReference type="GO" id="GO:0071011">
    <property type="term" value="C:precatalytic spliceosome"/>
    <property type="evidence" value="ECO:0007669"/>
    <property type="project" value="UniProtKB-UniRule"/>
</dbReference>
<dbReference type="AlphaFoldDB" id="A0A1J1HXF4"/>
<evidence type="ECO:0000256" key="1">
    <source>
        <dbReference type="ARBA" id="ARBA00009568"/>
    </source>
</evidence>
<evidence type="ECO:0000313" key="3">
    <source>
        <dbReference type="EMBL" id="CRK92783.1"/>
    </source>
</evidence>
<protein>
    <recommendedName>
        <fullName evidence="2">Splicing factor 3B subunit 5</fullName>
        <shortName evidence="2">SF3b5</shortName>
    </recommendedName>
</protein>
<sequence length="89" mass="10329">MGDRYNIHSQLEHLQSKYVGTGFADTAKWEWLTNIHRDSLASYLGHCDRLSYFAIAENESKARIRFHLMEKMLQPCGPPSEKVETEITE</sequence>
<proteinExistence type="inferred from homology"/>
<keyword evidence="2" id="KW-0539">Nucleus</keyword>
<reference evidence="3 4" key="1">
    <citation type="submission" date="2015-04" db="EMBL/GenBank/DDBJ databases">
        <authorList>
            <person name="Syromyatnikov M.Y."/>
            <person name="Popov V.N."/>
        </authorList>
    </citation>
    <scope>NUCLEOTIDE SEQUENCE [LARGE SCALE GENOMIC DNA]</scope>
</reference>
<dbReference type="InterPro" id="IPR017089">
    <property type="entry name" value="Splicing_factor_3B_subunit_5"/>
</dbReference>
<dbReference type="GO" id="GO:0005686">
    <property type="term" value="C:U2 snRNP"/>
    <property type="evidence" value="ECO:0007669"/>
    <property type="project" value="UniProtKB-UniRule"/>
</dbReference>
<dbReference type="PANTHER" id="PTHR20978">
    <property type="entry name" value="SPLICING FACTOR 3B SUBUNIT 5"/>
    <property type="match status" value="1"/>
</dbReference>
<dbReference type="Proteomes" id="UP000183832">
    <property type="component" value="Unassembled WGS sequence"/>
</dbReference>
<dbReference type="PANTHER" id="PTHR20978:SF0">
    <property type="entry name" value="SPLICING FACTOR 3B SUBUNIT 5"/>
    <property type="match status" value="1"/>
</dbReference>
<dbReference type="PIRSF" id="PIRSF037010">
    <property type="entry name" value="Splicing_factor_3B_subunit_5"/>
    <property type="match status" value="1"/>
</dbReference>
<accession>A0A1J1HXF4</accession>
<dbReference type="STRING" id="568069.A0A1J1HXF4"/>
<keyword evidence="2" id="KW-0508">mRNA splicing</keyword>
<dbReference type="OrthoDB" id="274726at2759"/>
<comment type="subcellular location">
    <subcellularLocation>
        <location evidence="2">Nucleus</location>
    </subcellularLocation>
</comment>
<keyword evidence="2" id="KW-0507">mRNA processing</keyword>
<dbReference type="GO" id="GO:0000398">
    <property type="term" value="P:mRNA splicing, via spliceosome"/>
    <property type="evidence" value="ECO:0007669"/>
    <property type="project" value="UniProtKB-UniRule"/>
</dbReference>
<evidence type="ECO:0000313" key="4">
    <source>
        <dbReference type="Proteomes" id="UP000183832"/>
    </source>
</evidence>
<dbReference type="Pfam" id="PF07189">
    <property type="entry name" value="SF3b10"/>
    <property type="match status" value="1"/>
</dbReference>
<dbReference type="InterPro" id="IPR009846">
    <property type="entry name" value="SF3b5/RDS3-10"/>
</dbReference>
<name>A0A1J1HXF4_9DIPT</name>
<organism evidence="3 4">
    <name type="scientific">Clunio marinus</name>
    <dbReference type="NCBI Taxonomy" id="568069"/>
    <lineage>
        <taxon>Eukaryota</taxon>
        <taxon>Metazoa</taxon>
        <taxon>Ecdysozoa</taxon>
        <taxon>Arthropoda</taxon>
        <taxon>Hexapoda</taxon>
        <taxon>Insecta</taxon>
        <taxon>Pterygota</taxon>
        <taxon>Neoptera</taxon>
        <taxon>Endopterygota</taxon>
        <taxon>Diptera</taxon>
        <taxon>Nematocera</taxon>
        <taxon>Chironomoidea</taxon>
        <taxon>Chironomidae</taxon>
        <taxon>Clunio</taxon>
    </lineage>
</organism>
<gene>
    <name evidence="3" type="ORF">CLUMA_CG006229</name>
</gene>
<keyword evidence="2" id="KW-0747">Spliceosome</keyword>
<dbReference type="EMBL" id="CVRI01000035">
    <property type="protein sequence ID" value="CRK92783.1"/>
    <property type="molecule type" value="Genomic_DNA"/>
</dbReference>
<evidence type="ECO:0000256" key="2">
    <source>
        <dbReference type="PIRNR" id="PIRNR037010"/>
    </source>
</evidence>